<reference evidence="1" key="1">
    <citation type="submission" date="2021-06" db="EMBL/GenBank/DDBJ databases">
        <authorList>
            <person name="Kallberg Y."/>
            <person name="Tangrot J."/>
            <person name="Rosling A."/>
        </authorList>
    </citation>
    <scope>NUCLEOTIDE SEQUENCE</scope>
    <source>
        <strain evidence="1">IL203A</strain>
    </source>
</reference>
<organism evidence="1 2">
    <name type="scientific">Dentiscutata heterogama</name>
    <dbReference type="NCBI Taxonomy" id="1316150"/>
    <lineage>
        <taxon>Eukaryota</taxon>
        <taxon>Fungi</taxon>
        <taxon>Fungi incertae sedis</taxon>
        <taxon>Mucoromycota</taxon>
        <taxon>Glomeromycotina</taxon>
        <taxon>Glomeromycetes</taxon>
        <taxon>Diversisporales</taxon>
        <taxon>Gigasporaceae</taxon>
        <taxon>Dentiscutata</taxon>
    </lineage>
</organism>
<protein>
    <submittedName>
        <fullName evidence="1">5162_t:CDS:1</fullName>
    </submittedName>
</protein>
<dbReference type="EMBL" id="CAJVPU010006903">
    <property type="protein sequence ID" value="CAG8566012.1"/>
    <property type="molecule type" value="Genomic_DNA"/>
</dbReference>
<accession>A0ACA9M2H0</accession>
<dbReference type="Proteomes" id="UP000789702">
    <property type="component" value="Unassembled WGS sequence"/>
</dbReference>
<comment type="caution">
    <text evidence="1">The sequence shown here is derived from an EMBL/GenBank/DDBJ whole genome shotgun (WGS) entry which is preliminary data.</text>
</comment>
<feature type="non-terminal residue" evidence="1">
    <location>
        <position position="1"/>
    </location>
</feature>
<evidence type="ECO:0000313" key="1">
    <source>
        <dbReference type="EMBL" id="CAG8566012.1"/>
    </source>
</evidence>
<sequence>GLRFEICDPDYFSSYGIARVVRGIKSIWPWSNRSIKQDILKNVPSINVDGLSSQSSDSTVDEQDNVIRSRKSRMTTVVNEKNISSSAYSTSHIAQITPVLVNMKKIKFIEKYIKFLP</sequence>
<keyword evidence="2" id="KW-1185">Reference proteome</keyword>
<evidence type="ECO:0000313" key="2">
    <source>
        <dbReference type="Proteomes" id="UP000789702"/>
    </source>
</evidence>
<proteinExistence type="predicted"/>
<gene>
    <name evidence="1" type="ORF">DHETER_LOCUS5853</name>
</gene>
<name>A0ACA9M2H0_9GLOM</name>